<evidence type="ECO:0000313" key="3">
    <source>
        <dbReference type="Proteomes" id="UP001054945"/>
    </source>
</evidence>
<feature type="chain" id="PRO_5043640967" evidence="1">
    <location>
        <begin position="30"/>
        <end position="97"/>
    </location>
</feature>
<proteinExistence type="predicted"/>
<feature type="signal peptide" evidence="1">
    <location>
        <begin position="1"/>
        <end position="29"/>
    </location>
</feature>
<reference evidence="2 3" key="1">
    <citation type="submission" date="2021-06" db="EMBL/GenBank/DDBJ databases">
        <title>Caerostris extrusa draft genome.</title>
        <authorList>
            <person name="Kono N."/>
            <person name="Arakawa K."/>
        </authorList>
    </citation>
    <scope>NUCLEOTIDE SEQUENCE [LARGE SCALE GENOMIC DNA]</scope>
</reference>
<protein>
    <submittedName>
        <fullName evidence="2">Uncharacterized protein</fullName>
    </submittedName>
</protein>
<keyword evidence="1" id="KW-0732">Signal</keyword>
<name>A0AAV4NHM7_CAEEX</name>
<sequence length="97" mass="11219">MWYENRIGRRFRIMLLQFILVISVISSSARTIDTNRTTSLDPVETVNQKEILRVTEIKDNCLYSTMTLVKSLNRAIDSLGIIRDGYQVGRLFTAKHI</sequence>
<gene>
    <name evidence="2" type="ORF">CEXT_337301</name>
</gene>
<evidence type="ECO:0000256" key="1">
    <source>
        <dbReference type="SAM" id="SignalP"/>
    </source>
</evidence>
<comment type="caution">
    <text evidence="2">The sequence shown here is derived from an EMBL/GenBank/DDBJ whole genome shotgun (WGS) entry which is preliminary data.</text>
</comment>
<keyword evidence="3" id="KW-1185">Reference proteome</keyword>
<accession>A0AAV4NHM7</accession>
<dbReference type="Proteomes" id="UP001054945">
    <property type="component" value="Unassembled WGS sequence"/>
</dbReference>
<evidence type="ECO:0000313" key="2">
    <source>
        <dbReference type="EMBL" id="GIX83820.1"/>
    </source>
</evidence>
<dbReference type="AlphaFoldDB" id="A0AAV4NHM7"/>
<dbReference type="EMBL" id="BPLR01020904">
    <property type="protein sequence ID" value="GIX83820.1"/>
    <property type="molecule type" value="Genomic_DNA"/>
</dbReference>
<organism evidence="2 3">
    <name type="scientific">Caerostris extrusa</name>
    <name type="common">Bark spider</name>
    <name type="synonym">Caerostris bankana</name>
    <dbReference type="NCBI Taxonomy" id="172846"/>
    <lineage>
        <taxon>Eukaryota</taxon>
        <taxon>Metazoa</taxon>
        <taxon>Ecdysozoa</taxon>
        <taxon>Arthropoda</taxon>
        <taxon>Chelicerata</taxon>
        <taxon>Arachnida</taxon>
        <taxon>Araneae</taxon>
        <taxon>Araneomorphae</taxon>
        <taxon>Entelegynae</taxon>
        <taxon>Araneoidea</taxon>
        <taxon>Araneidae</taxon>
        <taxon>Caerostris</taxon>
    </lineage>
</organism>